<dbReference type="PANTHER" id="PTHR43539">
    <property type="entry name" value="FLAVIN-BINDING MONOOXYGENASE-LIKE PROTEIN (AFU_ORTHOLOGUE AFUA_4G09220)"/>
    <property type="match status" value="1"/>
</dbReference>
<dbReference type="InterPro" id="IPR036188">
    <property type="entry name" value="FAD/NAD-bd_sf"/>
</dbReference>
<dbReference type="Proteomes" id="UP001212097">
    <property type="component" value="Chromosome"/>
</dbReference>
<dbReference type="InterPro" id="IPR050982">
    <property type="entry name" value="Auxin_biosynth/cation_transpt"/>
</dbReference>
<dbReference type="RefSeq" id="WP_271419225.1">
    <property type="nucleotide sequence ID" value="NZ_CP115668.1"/>
</dbReference>
<reference evidence="2 3" key="1">
    <citation type="submission" date="2023-01" db="EMBL/GenBank/DDBJ databases">
        <authorList>
            <person name="Lee S.H."/>
            <person name="Jung H.S."/>
            <person name="Yun J.U."/>
        </authorList>
    </citation>
    <scope>NUCLEOTIDE SEQUENCE [LARGE SCALE GENOMIC DNA]</scope>
    <source>
        <strain evidence="2 3">CBA3108</strain>
    </source>
</reference>
<dbReference type="EMBL" id="CP115668">
    <property type="protein sequence ID" value="WCC81047.1"/>
    <property type="molecule type" value="Genomic_DNA"/>
</dbReference>
<accession>A0ABY7R2W4</accession>
<name>A0ABY7R2W4_9ACTN</name>
<gene>
    <name evidence="2" type="ORF">O6R08_03860</name>
</gene>
<proteinExistence type="predicted"/>
<evidence type="ECO:0000256" key="1">
    <source>
        <dbReference type="ARBA" id="ARBA00023002"/>
    </source>
</evidence>
<protein>
    <submittedName>
        <fullName evidence="2">NAD(P)-binding domain-containing protein</fullName>
    </submittedName>
</protein>
<evidence type="ECO:0000313" key="2">
    <source>
        <dbReference type="EMBL" id="WCC81047.1"/>
    </source>
</evidence>
<keyword evidence="3" id="KW-1185">Reference proteome</keyword>
<dbReference type="PANTHER" id="PTHR43539:SF78">
    <property type="entry name" value="FLAVIN-CONTAINING MONOOXYGENASE"/>
    <property type="match status" value="1"/>
</dbReference>
<sequence length="353" mass="38668">MIGAGQSGLATSYHLTARDIGHLVLDANPRPGGAWQHRWDSLTMRDVHGVADLPGDPAPPRSPARANDVIPRYFAGYEQRHELPVLHSVMVERVVDDGGLLRVDAGDRTWFARTLVNATGTWTRPFVPFYPGIDEFAGRQFHTATYPGLQALRGQRVLVVGGGNSAVQFIGELAPVTDVVWVTRRPPLWRDDERIDGLAAVTKVEERVVAGLPPQSVVSVTGLVLREQEQRARELGAYDRRLPMFDHIESDGVRWADGRFEPVDVILWATGFRPALEHLARLHLRNEHGGITLQPVRGNVQGATTSAVDPRIHFVGYGPSASTIGATKAGRTAAVAVQRYLREHDADIGLLPA</sequence>
<keyword evidence="1" id="KW-0560">Oxidoreductase</keyword>
<organism evidence="2 3">
    <name type="scientific">Cutibacterium equinum</name>
    <dbReference type="NCBI Taxonomy" id="3016342"/>
    <lineage>
        <taxon>Bacteria</taxon>
        <taxon>Bacillati</taxon>
        <taxon>Actinomycetota</taxon>
        <taxon>Actinomycetes</taxon>
        <taxon>Propionibacteriales</taxon>
        <taxon>Propionibacteriaceae</taxon>
        <taxon>Cutibacterium</taxon>
    </lineage>
</organism>
<evidence type="ECO:0000313" key="3">
    <source>
        <dbReference type="Proteomes" id="UP001212097"/>
    </source>
</evidence>
<dbReference type="SUPFAM" id="SSF51905">
    <property type="entry name" value="FAD/NAD(P)-binding domain"/>
    <property type="match status" value="1"/>
</dbReference>
<dbReference type="Pfam" id="PF13738">
    <property type="entry name" value="Pyr_redox_3"/>
    <property type="match status" value="1"/>
</dbReference>
<dbReference type="Gene3D" id="3.50.50.60">
    <property type="entry name" value="FAD/NAD(P)-binding domain"/>
    <property type="match status" value="1"/>
</dbReference>
<reference evidence="2 3" key="2">
    <citation type="submission" date="2023-06" db="EMBL/GenBank/DDBJ databases">
        <title>The Gram-positive Non-spore-bearing Anaerobic Bacilli of Human Feces.</title>
        <authorList>
            <person name="Eggerth A.H."/>
        </authorList>
    </citation>
    <scope>NUCLEOTIDE SEQUENCE [LARGE SCALE GENOMIC DNA]</scope>
    <source>
        <strain evidence="2 3">CBA3108</strain>
    </source>
</reference>